<gene>
    <name evidence="1" type="ORF">N7463_002703</name>
</gene>
<evidence type="ECO:0000313" key="1">
    <source>
        <dbReference type="EMBL" id="KAJ5513151.1"/>
    </source>
</evidence>
<evidence type="ECO:0000313" key="2">
    <source>
        <dbReference type="Proteomes" id="UP001149954"/>
    </source>
</evidence>
<reference evidence="1" key="1">
    <citation type="submission" date="2022-12" db="EMBL/GenBank/DDBJ databases">
        <authorList>
            <person name="Petersen C."/>
        </authorList>
    </citation>
    <scope>NUCLEOTIDE SEQUENCE</scope>
    <source>
        <strain evidence="1">IBT 29495</strain>
    </source>
</reference>
<dbReference type="PANTHER" id="PTHR31642:SF294">
    <property type="entry name" value="ACETYLTRANSFERASE MATC1"/>
    <property type="match status" value="1"/>
</dbReference>
<dbReference type="InterPro" id="IPR023213">
    <property type="entry name" value="CAT-like_dom_sf"/>
</dbReference>
<dbReference type="PANTHER" id="PTHR31642">
    <property type="entry name" value="TRICHOTHECENE 3-O-ACETYLTRANSFERASE"/>
    <property type="match status" value="1"/>
</dbReference>
<sequence length="518" mass="58140">MSSPSETASSPSTDTIIPFHFWDDVPHTRGISINVTLRFDEQLDPERLRSSLSSLLEIDNWRKLGARLRLDNSGKLVYHLPPKFTKDRPGFIFTTEEHDGSIKAHPLASQMPSSTQLDPNTQVCVLDGMTKYSPLVRHKTAPTGIADWLQTDIPQLVIHTVLFNDATLLTLTFQHTLMDAMGLSSFLHAWTAALSNREEDIPPFLGFDEDPIETQTEAVSEKPTIAGIVFGKILLLRFALVGWWEKYWFPKVEDKVLLIPGKYVDEVRKRTLQEIQELAEEGRINTNNQNDEQVKAQDRHRPFVSESDILLALISTLLVKAQNPSLHAPVQISNIFDIRSILGLPSPGVYIGNAIMPSCSDFEAREFGDWYHGTGSECRLGPVAMKIRNALETQRAKEQVLAHTALRKKTLRDMGCLPLVGHPRQLGISCTNWQRAGFFGVDFGGAVVGGQAGEKFISCRPSYVNTAGPRPLDGNGPRNMVTVTGKDNVGNWWVHIIAREEVWEQIEQWTRELDLRYS</sequence>
<dbReference type="AlphaFoldDB" id="A0A9W9XZK9"/>
<reference evidence="1" key="2">
    <citation type="journal article" date="2023" name="IMA Fungus">
        <title>Comparative genomic study of the Penicillium genus elucidates a diverse pangenome and 15 lateral gene transfer events.</title>
        <authorList>
            <person name="Petersen C."/>
            <person name="Sorensen T."/>
            <person name="Nielsen M.R."/>
            <person name="Sondergaard T.E."/>
            <person name="Sorensen J.L."/>
            <person name="Fitzpatrick D.A."/>
            <person name="Frisvad J.C."/>
            <person name="Nielsen K.L."/>
        </authorList>
    </citation>
    <scope>NUCLEOTIDE SEQUENCE</scope>
    <source>
        <strain evidence="1">IBT 29495</strain>
    </source>
</reference>
<accession>A0A9W9XZK9</accession>
<keyword evidence="2" id="KW-1185">Reference proteome</keyword>
<protein>
    <submittedName>
        <fullName evidence="1">Transferase</fullName>
    </submittedName>
</protein>
<comment type="caution">
    <text evidence="1">The sequence shown here is derived from an EMBL/GenBank/DDBJ whole genome shotgun (WGS) entry which is preliminary data.</text>
</comment>
<name>A0A9W9XZK9_9EURO</name>
<dbReference type="OrthoDB" id="21502at2759"/>
<proteinExistence type="predicted"/>
<dbReference type="EMBL" id="JAPWDS010000002">
    <property type="protein sequence ID" value="KAJ5513151.1"/>
    <property type="molecule type" value="Genomic_DNA"/>
</dbReference>
<dbReference type="GO" id="GO:0016747">
    <property type="term" value="F:acyltransferase activity, transferring groups other than amino-acyl groups"/>
    <property type="evidence" value="ECO:0007669"/>
    <property type="project" value="TreeGrafter"/>
</dbReference>
<organism evidence="1 2">
    <name type="scientific">Penicillium fimorum</name>
    <dbReference type="NCBI Taxonomy" id="1882269"/>
    <lineage>
        <taxon>Eukaryota</taxon>
        <taxon>Fungi</taxon>
        <taxon>Dikarya</taxon>
        <taxon>Ascomycota</taxon>
        <taxon>Pezizomycotina</taxon>
        <taxon>Eurotiomycetes</taxon>
        <taxon>Eurotiomycetidae</taxon>
        <taxon>Eurotiales</taxon>
        <taxon>Aspergillaceae</taxon>
        <taxon>Penicillium</taxon>
    </lineage>
</organism>
<dbReference type="InterPro" id="IPR050317">
    <property type="entry name" value="Plant_Fungal_Acyltransferase"/>
</dbReference>
<dbReference type="Proteomes" id="UP001149954">
    <property type="component" value="Unassembled WGS sequence"/>
</dbReference>
<dbReference type="Gene3D" id="3.30.559.10">
    <property type="entry name" value="Chloramphenicol acetyltransferase-like domain"/>
    <property type="match status" value="2"/>
</dbReference>
<keyword evidence="1" id="KW-0808">Transferase</keyword>